<dbReference type="PANTHER" id="PTHR30055:SF228">
    <property type="entry name" value="TRANSCRIPTIONAL REGULATOR-RELATED"/>
    <property type="match status" value="1"/>
</dbReference>
<keyword evidence="5 7" id="KW-0804">Transcription</keyword>
<evidence type="ECO:0000256" key="2">
    <source>
        <dbReference type="ARBA" id="ARBA00022491"/>
    </source>
</evidence>
<evidence type="ECO:0000256" key="4">
    <source>
        <dbReference type="ARBA" id="ARBA00023125"/>
    </source>
</evidence>
<proteinExistence type="inferred from homology"/>
<reference evidence="10 11" key="1">
    <citation type="submission" date="2020-04" db="EMBL/GenBank/DDBJ databases">
        <authorList>
            <person name="Yoon J."/>
        </authorList>
    </citation>
    <scope>NUCLEOTIDE SEQUENCE [LARGE SCALE GENOMIC DNA]</scope>
    <source>
        <strain evidence="10 11">KMU-115</strain>
    </source>
</reference>
<evidence type="ECO:0000256" key="7">
    <source>
        <dbReference type="HAMAP-Rule" id="MF_00768"/>
    </source>
</evidence>
<dbReference type="InterPro" id="IPR017757">
    <property type="entry name" value="Tscrpt_rep_BetI"/>
</dbReference>
<evidence type="ECO:0000313" key="10">
    <source>
        <dbReference type="EMBL" id="NKX43800.1"/>
    </source>
</evidence>
<dbReference type="NCBIfam" id="NF001978">
    <property type="entry name" value="PRK00767.1"/>
    <property type="match status" value="1"/>
</dbReference>
<evidence type="ECO:0000256" key="3">
    <source>
        <dbReference type="ARBA" id="ARBA00023015"/>
    </source>
</evidence>
<dbReference type="InterPro" id="IPR009057">
    <property type="entry name" value="Homeodomain-like_sf"/>
</dbReference>
<sequence length="193" mass="20502">MPRVGMMALRKDALVNATIGEIGRRGSLDVTVGQIARTAGVSSALAHHYFGSKDELFLAAMRAILSEFGAEARRGLAAAGTPRARLDALVRANFGGRNFQPEVVAAWLNFYVLAQTQPQAARLLRVYQRRLVSNLTHAARPLCADPVAVARTVAALIDGLYIRHALADAGPPDAAAAMATVARYLDLATGVAR</sequence>
<dbReference type="InterPro" id="IPR036271">
    <property type="entry name" value="Tet_transcr_reg_TetR-rel_C_sf"/>
</dbReference>
<dbReference type="NCBIfam" id="TIGR03384">
    <property type="entry name" value="betaine_BetI"/>
    <property type="match status" value="1"/>
</dbReference>
<evidence type="ECO:0000256" key="8">
    <source>
        <dbReference type="PROSITE-ProRule" id="PRU00335"/>
    </source>
</evidence>
<evidence type="ECO:0000256" key="6">
    <source>
        <dbReference type="ARBA" id="ARBA00024936"/>
    </source>
</evidence>
<gene>
    <name evidence="7 10" type="primary">betI</name>
    <name evidence="10" type="ORF">HCU73_04285</name>
</gene>
<keyword evidence="2 7" id="KW-0678">Repressor</keyword>
<dbReference type="GO" id="GO:0019285">
    <property type="term" value="P:glycine betaine biosynthetic process from choline"/>
    <property type="evidence" value="ECO:0007669"/>
    <property type="project" value="UniProtKB-UniRule"/>
</dbReference>
<name>A0A7X6JWK7_9RHOB</name>
<dbReference type="PANTHER" id="PTHR30055">
    <property type="entry name" value="HTH-TYPE TRANSCRIPTIONAL REGULATOR RUTR"/>
    <property type="match status" value="1"/>
</dbReference>
<comment type="caution">
    <text evidence="10">The sequence shown here is derived from an EMBL/GenBank/DDBJ whole genome shotgun (WGS) entry which is preliminary data.</text>
</comment>
<dbReference type="InterPro" id="IPR039538">
    <property type="entry name" value="BetI_C"/>
</dbReference>
<dbReference type="AlphaFoldDB" id="A0A7X6JWK7"/>
<accession>A0A7X6JWK7</accession>
<keyword evidence="3 7" id="KW-0805">Transcription regulation</keyword>
<keyword evidence="11" id="KW-1185">Reference proteome</keyword>
<dbReference type="SUPFAM" id="SSF46689">
    <property type="entry name" value="Homeodomain-like"/>
    <property type="match status" value="1"/>
</dbReference>
<dbReference type="SUPFAM" id="SSF48498">
    <property type="entry name" value="Tetracyclin repressor-like, C-terminal domain"/>
    <property type="match status" value="1"/>
</dbReference>
<organism evidence="10 11">
    <name type="scientific">Roseicyclus persicicus</name>
    <dbReference type="NCBI Taxonomy" id="2650661"/>
    <lineage>
        <taxon>Bacteria</taxon>
        <taxon>Pseudomonadati</taxon>
        <taxon>Pseudomonadota</taxon>
        <taxon>Alphaproteobacteria</taxon>
        <taxon>Rhodobacterales</taxon>
        <taxon>Roseobacteraceae</taxon>
        <taxon>Roseicyclus</taxon>
    </lineage>
</organism>
<dbReference type="HAMAP" id="MF_00768">
    <property type="entry name" value="HTH_type_BetI"/>
    <property type="match status" value="1"/>
</dbReference>
<dbReference type="PROSITE" id="PS50977">
    <property type="entry name" value="HTH_TETR_2"/>
    <property type="match status" value="1"/>
</dbReference>
<dbReference type="InterPro" id="IPR023772">
    <property type="entry name" value="DNA-bd_HTH_TetR-type_CS"/>
</dbReference>
<dbReference type="GO" id="GO:0045892">
    <property type="term" value="P:negative regulation of DNA-templated transcription"/>
    <property type="evidence" value="ECO:0007669"/>
    <property type="project" value="UniProtKB-UniRule"/>
</dbReference>
<feature type="domain" description="HTH tetR-type" evidence="9">
    <location>
        <begin position="8"/>
        <end position="68"/>
    </location>
</feature>
<dbReference type="Pfam" id="PF00440">
    <property type="entry name" value="TetR_N"/>
    <property type="match status" value="1"/>
</dbReference>
<protein>
    <recommendedName>
        <fullName evidence="7">HTH-type transcriptional regulator BetI</fullName>
    </recommendedName>
</protein>
<evidence type="ECO:0000256" key="1">
    <source>
        <dbReference type="ARBA" id="ARBA00004719"/>
    </source>
</evidence>
<comment type="function">
    <text evidence="7">Repressor involved in choline regulation of the bet genes.</text>
</comment>
<comment type="function">
    <text evidence="6">Repressor involved in the biosynthesis of the osmoprotectant glycine betaine. It represses transcription of the choline transporter BetT and the genes of BetAB involved in the synthesis of glycine betaine.</text>
</comment>
<evidence type="ECO:0000259" key="9">
    <source>
        <dbReference type="PROSITE" id="PS50977"/>
    </source>
</evidence>
<dbReference type="GO" id="GO:0003700">
    <property type="term" value="F:DNA-binding transcription factor activity"/>
    <property type="evidence" value="ECO:0007669"/>
    <property type="project" value="UniProtKB-UniRule"/>
</dbReference>
<dbReference type="GO" id="GO:0000976">
    <property type="term" value="F:transcription cis-regulatory region binding"/>
    <property type="evidence" value="ECO:0007669"/>
    <property type="project" value="TreeGrafter"/>
</dbReference>
<dbReference type="Pfam" id="PF13977">
    <property type="entry name" value="TetR_C_6"/>
    <property type="match status" value="1"/>
</dbReference>
<feature type="DNA-binding region" description="H-T-H motif" evidence="7 8">
    <location>
        <begin position="31"/>
        <end position="50"/>
    </location>
</feature>
<dbReference type="InterPro" id="IPR001647">
    <property type="entry name" value="HTH_TetR"/>
</dbReference>
<dbReference type="Proteomes" id="UP000526408">
    <property type="component" value="Unassembled WGS sequence"/>
</dbReference>
<comment type="pathway">
    <text evidence="1 7">Amine and polyamine biosynthesis; betaine biosynthesis via choline pathway [regulation].</text>
</comment>
<dbReference type="InterPro" id="IPR050109">
    <property type="entry name" value="HTH-type_TetR-like_transc_reg"/>
</dbReference>
<dbReference type="RefSeq" id="WP_168622144.1">
    <property type="nucleotide sequence ID" value="NZ_JAAZQQ010000001.1"/>
</dbReference>
<dbReference type="UniPathway" id="UPA00529"/>
<dbReference type="PROSITE" id="PS01081">
    <property type="entry name" value="HTH_TETR_1"/>
    <property type="match status" value="1"/>
</dbReference>
<evidence type="ECO:0000313" key="11">
    <source>
        <dbReference type="Proteomes" id="UP000526408"/>
    </source>
</evidence>
<evidence type="ECO:0000256" key="5">
    <source>
        <dbReference type="ARBA" id="ARBA00023163"/>
    </source>
</evidence>
<dbReference type="EMBL" id="JAAZQQ010000001">
    <property type="protein sequence ID" value="NKX43800.1"/>
    <property type="molecule type" value="Genomic_DNA"/>
</dbReference>
<keyword evidence="4 7" id="KW-0238">DNA-binding</keyword>
<dbReference type="Gene3D" id="1.10.357.10">
    <property type="entry name" value="Tetracycline Repressor, domain 2"/>
    <property type="match status" value="1"/>
</dbReference>